<name>A0A1X7V7K0_AMPQE</name>
<evidence type="ECO:0000256" key="6">
    <source>
        <dbReference type="SAM" id="MobiDB-lite"/>
    </source>
</evidence>
<evidence type="ECO:0000256" key="2">
    <source>
        <dbReference type="ARBA" id="ARBA00022737"/>
    </source>
</evidence>
<dbReference type="AlphaFoldDB" id="A0A1X7V7K0"/>
<dbReference type="GO" id="GO:0008270">
    <property type="term" value="F:zinc ion binding"/>
    <property type="evidence" value="ECO:0007669"/>
    <property type="project" value="UniProtKB-KW"/>
</dbReference>
<dbReference type="InterPro" id="IPR036236">
    <property type="entry name" value="Znf_C2H2_sf"/>
</dbReference>
<evidence type="ECO:0000256" key="1">
    <source>
        <dbReference type="ARBA" id="ARBA00022723"/>
    </source>
</evidence>
<gene>
    <name evidence="8" type="primary">105312165</name>
</gene>
<dbReference type="PROSITE" id="PS50157">
    <property type="entry name" value="ZINC_FINGER_C2H2_2"/>
    <property type="match status" value="6"/>
</dbReference>
<dbReference type="PROSITE" id="PS00028">
    <property type="entry name" value="ZINC_FINGER_C2H2_1"/>
    <property type="match status" value="5"/>
</dbReference>
<feature type="domain" description="C2H2-type" evidence="7">
    <location>
        <begin position="421"/>
        <end position="444"/>
    </location>
</feature>
<dbReference type="Proteomes" id="UP000007879">
    <property type="component" value="Unassembled WGS sequence"/>
</dbReference>
<dbReference type="SUPFAM" id="SSF57667">
    <property type="entry name" value="beta-beta-alpha zinc fingers"/>
    <property type="match status" value="2"/>
</dbReference>
<dbReference type="Gene3D" id="3.30.160.60">
    <property type="entry name" value="Classic Zinc Finger"/>
    <property type="match status" value="4"/>
</dbReference>
<evidence type="ECO:0000256" key="3">
    <source>
        <dbReference type="ARBA" id="ARBA00022771"/>
    </source>
</evidence>
<evidence type="ECO:0000259" key="7">
    <source>
        <dbReference type="PROSITE" id="PS50157"/>
    </source>
</evidence>
<keyword evidence="2" id="KW-0677">Repeat</keyword>
<dbReference type="InterPro" id="IPR013087">
    <property type="entry name" value="Znf_C2H2_type"/>
</dbReference>
<keyword evidence="9" id="KW-1185">Reference proteome</keyword>
<accession>A0A1X7V7K0</accession>
<keyword evidence="1" id="KW-0479">Metal-binding</keyword>
<dbReference type="eggNOG" id="KOG1721">
    <property type="taxonomic scope" value="Eukaryota"/>
</dbReference>
<reference evidence="9" key="1">
    <citation type="journal article" date="2010" name="Nature">
        <title>The Amphimedon queenslandica genome and the evolution of animal complexity.</title>
        <authorList>
            <person name="Srivastava M."/>
            <person name="Simakov O."/>
            <person name="Chapman J."/>
            <person name="Fahey B."/>
            <person name="Gauthier M.E."/>
            <person name="Mitros T."/>
            <person name="Richards G.S."/>
            <person name="Conaco C."/>
            <person name="Dacre M."/>
            <person name="Hellsten U."/>
            <person name="Larroux C."/>
            <person name="Putnam N.H."/>
            <person name="Stanke M."/>
            <person name="Adamska M."/>
            <person name="Darling A."/>
            <person name="Degnan S.M."/>
            <person name="Oakley T.H."/>
            <person name="Plachetzki D.C."/>
            <person name="Zhai Y."/>
            <person name="Adamski M."/>
            <person name="Calcino A."/>
            <person name="Cummins S.F."/>
            <person name="Goodstein D.M."/>
            <person name="Harris C."/>
            <person name="Jackson D.J."/>
            <person name="Leys S.P."/>
            <person name="Shu S."/>
            <person name="Woodcroft B.J."/>
            <person name="Vervoort M."/>
            <person name="Kosik K.S."/>
            <person name="Manning G."/>
            <person name="Degnan B.M."/>
            <person name="Rokhsar D.S."/>
        </authorList>
    </citation>
    <scope>NUCLEOTIDE SEQUENCE [LARGE SCALE GENOMIC DNA]</scope>
</reference>
<keyword evidence="4" id="KW-0862">Zinc</keyword>
<dbReference type="PANTHER" id="PTHR24379:SF121">
    <property type="entry name" value="C2H2-TYPE DOMAIN-CONTAINING PROTEIN"/>
    <property type="match status" value="1"/>
</dbReference>
<evidence type="ECO:0000256" key="5">
    <source>
        <dbReference type="PROSITE-ProRule" id="PRU00042"/>
    </source>
</evidence>
<dbReference type="EnsemblMetazoa" id="XM_011404595.2">
    <property type="protein sequence ID" value="XP_011402897.1"/>
    <property type="gene ID" value="LOC105312165"/>
</dbReference>
<dbReference type="FunFam" id="3.30.160.60:FF:002104">
    <property type="entry name" value="Si:ch211-266d19.4"/>
    <property type="match status" value="1"/>
</dbReference>
<organism evidence="8">
    <name type="scientific">Amphimedon queenslandica</name>
    <name type="common">Sponge</name>
    <dbReference type="NCBI Taxonomy" id="400682"/>
    <lineage>
        <taxon>Eukaryota</taxon>
        <taxon>Metazoa</taxon>
        <taxon>Porifera</taxon>
        <taxon>Demospongiae</taxon>
        <taxon>Heteroscleromorpha</taxon>
        <taxon>Haplosclerida</taxon>
        <taxon>Niphatidae</taxon>
        <taxon>Amphimedon</taxon>
    </lineage>
</organism>
<dbReference type="OrthoDB" id="40579at2759"/>
<feature type="domain" description="C2H2-type" evidence="7">
    <location>
        <begin position="214"/>
        <end position="236"/>
    </location>
</feature>
<proteinExistence type="predicted"/>
<dbReference type="Pfam" id="PF00096">
    <property type="entry name" value="zf-C2H2"/>
    <property type="match status" value="4"/>
</dbReference>
<reference evidence="8" key="2">
    <citation type="submission" date="2017-05" db="UniProtKB">
        <authorList>
            <consortium name="EnsemblMetazoa"/>
        </authorList>
    </citation>
    <scope>IDENTIFICATION</scope>
</reference>
<dbReference type="SMART" id="SM00355">
    <property type="entry name" value="ZnF_C2H2"/>
    <property type="match status" value="6"/>
</dbReference>
<feature type="region of interest" description="Disordered" evidence="6">
    <location>
        <begin position="256"/>
        <end position="288"/>
    </location>
</feature>
<feature type="compositionally biased region" description="Pro residues" evidence="6">
    <location>
        <begin position="273"/>
        <end position="282"/>
    </location>
</feature>
<feature type="domain" description="C2H2-type" evidence="7">
    <location>
        <begin position="365"/>
        <end position="392"/>
    </location>
</feature>
<dbReference type="PANTHER" id="PTHR24379">
    <property type="entry name" value="KRAB AND ZINC FINGER DOMAIN-CONTAINING"/>
    <property type="match status" value="1"/>
</dbReference>
<evidence type="ECO:0000313" key="9">
    <source>
        <dbReference type="Proteomes" id="UP000007879"/>
    </source>
</evidence>
<keyword evidence="3 5" id="KW-0863">Zinc-finger</keyword>
<dbReference type="EnsemblMetazoa" id="Aqu2.1.36260_001">
    <property type="protein sequence ID" value="Aqu2.1.36260_001"/>
    <property type="gene ID" value="Aqu2.1.36260"/>
</dbReference>
<dbReference type="InParanoid" id="A0A1X7V7K0"/>
<evidence type="ECO:0000313" key="8">
    <source>
        <dbReference type="EnsemblMetazoa" id="Aqu2.1.36260_001"/>
    </source>
</evidence>
<dbReference type="FunFam" id="3.30.160.60:FF:000100">
    <property type="entry name" value="Zinc finger 45-like"/>
    <property type="match status" value="1"/>
</dbReference>
<dbReference type="KEGG" id="aqu:105312165"/>
<protein>
    <recommendedName>
        <fullName evidence="7">C2H2-type domain-containing protein</fullName>
    </recommendedName>
</protein>
<evidence type="ECO:0000256" key="4">
    <source>
        <dbReference type="ARBA" id="ARBA00022833"/>
    </source>
</evidence>
<sequence>MPRRFLATRQKVVSAVEDRLRAALVYEIQRPKLDDLIGSPDQKLQIVKSSLSSTSAPPPKLVAPSPELLLPPEEFFLADEIFSVENPFAKEDTLPESRGDVDFTKIEDFFSLETKIDAKNDHTLLKLALASQSGSFMNHLISSFSLPTQRLAFIQQQTALPVASGHISQPVLGGVVSDSKDLIISCQVCGERFSAQIKFQTHILSHPDPETKKFLCQYCGKRFHRADHLNRHSVIHGNVVYRCLLCGEEFDRASHLDRHRRKNHPPAGQAPSQTPPTTPHGPYPLNSLGGVSDIESPVLLGTNLHLLAAVATPEDARALVDPSSEATQSELDAAEVVSQILKSESLLNEASSSNKPPPESIERPFHCEVCGRKFIRSTHLRRHMRIHTGEKPFSCHICGRKYARGDYLRAHINAHRRDRVHKCKHCNEIFHDLTRFANHCRLVHKDIDNEDYGSIPHQDQPIHDDHTMEDESFRIYEDISLSSLTAGPGGVVSNHHDDGEHFVETVSMGTGGLPQDKVSSFTTQDLSNPFQGTEFLQVFAAAASAGDGSHGNRGVNGTIPYPMGGDKGGRSPQMMDPLTRLIINNTNDTLDVLQGHKLQ</sequence>
<feature type="domain" description="C2H2-type" evidence="7">
    <location>
        <begin position="241"/>
        <end position="264"/>
    </location>
</feature>
<feature type="domain" description="C2H2-type" evidence="7">
    <location>
        <begin position="184"/>
        <end position="211"/>
    </location>
</feature>
<feature type="domain" description="C2H2-type" evidence="7">
    <location>
        <begin position="393"/>
        <end position="420"/>
    </location>
</feature>